<reference evidence="7 8" key="1">
    <citation type="submission" date="2018-07" db="EMBL/GenBank/DDBJ databases">
        <title>Corallincola holothuriorum sp. nov., a new facultative anaerobe isolated from sea cucumber Apostichopus japonicus.</title>
        <authorList>
            <person name="Xia H."/>
        </authorList>
    </citation>
    <scope>NUCLEOTIDE SEQUENCE [LARGE SCALE GENOMIC DNA]</scope>
    <source>
        <strain evidence="7 8">C4</strain>
    </source>
</reference>
<dbReference type="NCBIfam" id="TIGR02933">
    <property type="entry name" value="nifM_nitrog"/>
    <property type="match status" value="1"/>
</dbReference>
<keyword evidence="4 5" id="KW-0697">Rotamase</keyword>
<comment type="similarity">
    <text evidence="2">Belongs to the PpiC/parvulin rotamase family.</text>
</comment>
<keyword evidence="5" id="KW-0413">Isomerase</keyword>
<dbReference type="SUPFAM" id="SSF54534">
    <property type="entry name" value="FKBP-like"/>
    <property type="match status" value="1"/>
</dbReference>
<accession>A0A368NRH0</accession>
<evidence type="ECO:0000256" key="1">
    <source>
        <dbReference type="ARBA" id="ARBA00000971"/>
    </source>
</evidence>
<dbReference type="InterPro" id="IPR000297">
    <property type="entry name" value="PPIase_PpiC"/>
</dbReference>
<evidence type="ECO:0000313" key="7">
    <source>
        <dbReference type="EMBL" id="RCU52523.1"/>
    </source>
</evidence>
<dbReference type="InterPro" id="IPR050245">
    <property type="entry name" value="PrsA_foldase"/>
</dbReference>
<dbReference type="AlphaFoldDB" id="A0A368NRH0"/>
<dbReference type="OrthoDB" id="9769613at2"/>
<name>A0A368NRH0_9GAMM</name>
<evidence type="ECO:0000256" key="5">
    <source>
        <dbReference type="PROSITE-ProRule" id="PRU00278"/>
    </source>
</evidence>
<dbReference type="Pfam" id="PF00639">
    <property type="entry name" value="Rotamase"/>
    <property type="match status" value="1"/>
</dbReference>
<protein>
    <recommendedName>
        <fullName evidence="3">peptidylprolyl isomerase</fullName>
        <ecNumber evidence="3">5.2.1.8</ecNumber>
    </recommendedName>
</protein>
<dbReference type="Gene3D" id="3.10.50.40">
    <property type="match status" value="1"/>
</dbReference>
<proteinExistence type="inferred from homology"/>
<evidence type="ECO:0000259" key="6">
    <source>
        <dbReference type="PROSITE" id="PS50198"/>
    </source>
</evidence>
<dbReference type="InterPro" id="IPR046357">
    <property type="entry name" value="PPIase_dom_sf"/>
</dbReference>
<evidence type="ECO:0000256" key="4">
    <source>
        <dbReference type="ARBA" id="ARBA00023110"/>
    </source>
</evidence>
<dbReference type="PANTHER" id="PTHR47245:SF2">
    <property type="entry name" value="PEPTIDYL-PROLYL CIS-TRANS ISOMERASE HP_0175-RELATED"/>
    <property type="match status" value="1"/>
</dbReference>
<dbReference type="PROSITE" id="PS50198">
    <property type="entry name" value="PPIC_PPIASE_2"/>
    <property type="match status" value="1"/>
</dbReference>
<dbReference type="EC" id="5.2.1.8" evidence="3"/>
<comment type="caution">
    <text evidence="7">The sequence shown here is derived from an EMBL/GenBank/DDBJ whole genome shotgun (WGS) entry which is preliminary data.</text>
</comment>
<dbReference type="Proteomes" id="UP000252558">
    <property type="component" value="Unassembled WGS sequence"/>
</dbReference>
<gene>
    <name evidence="7" type="primary">nifM</name>
    <name evidence="7" type="ORF">DU002_00710</name>
</gene>
<keyword evidence="8" id="KW-1185">Reference proteome</keyword>
<sequence length="288" mass="32624">MSNVPHAYLLMKASLAQFGLNLQQLKPEQLAQAERAAVNAQQLQQRVLNSAEASKVVIGASQVEQAISELQSRYPQVEEFYDSLTVNGLDLPQLRQALRDEIHSETVLDYICKDLPDLSQEQALAYYDKQPEKFSQPERRRVSHILLTINDEFPENTAEQALARITELAQKITTDNFVHLAKRYSECPSAMRGGELGFSHQGQLYPELDQVLFGMSANDISAPILSEIGYHLIWCHEIMPAHTVSFAQAYPQINQAHMKRARVAKQKQWLAELVVANREQTQRDKVLS</sequence>
<evidence type="ECO:0000256" key="2">
    <source>
        <dbReference type="ARBA" id="ARBA00007656"/>
    </source>
</evidence>
<dbReference type="RefSeq" id="WP_114336431.1">
    <property type="nucleotide sequence ID" value="NZ_QPID01000001.1"/>
</dbReference>
<feature type="domain" description="PpiC" evidence="6">
    <location>
        <begin position="137"/>
        <end position="237"/>
    </location>
</feature>
<dbReference type="InterPro" id="IPR027304">
    <property type="entry name" value="Trigger_fact/SurA_dom_sf"/>
</dbReference>
<dbReference type="EMBL" id="QPID01000001">
    <property type="protein sequence ID" value="RCU52523.1"/>
    <property type="molecule type" value="Genomic_DNA"/>
</dbReference>
<dbReference type="GO" id="GO:0003755">
    <property type="term" value="F:peptidyl-prolyl cis-trans isomerase activity"/>
    <property type="evidence" value="ECO:0007669"/>
    <property type="project" value="UniProtKB-KW"/>
</dbReference>
<organism evidence="7 8">
    <name type="scientific">Corallincola holothuriorum</name>
    <dbReference type="NCBI Taxonomy" id="2282215"/>
    <lineage>
        <taxon>Bacteria</taxon>
        <taxon>Pseudomonadati</taxon>
        <taxon>Pseudomonadota</taxon>
        <taxon>Gammaproteobacteria</taxon>
        <taxon>Alteromonadales</taxon>
        <taxon>Psychromonadaceae</taxon>
        <taxon>Corallincola</taxon>
    </lineage>
</organism>
<dbReference type="PANTHER" id="PTHR47245">
    <property type="entry name" value="PEPTIDYLPROLYL ISOMERASE"/>
    <property type="match status" value="1"/>
</dbReference>
<evidence type="ECO:0000256" key="3">
    <source>
        <dbReference type="ARBA" id="ARBA00013194"/>
    </source>
</evidence>
<evidence type="ECO:0000313" key="8">
    <source>
        <dbReference type="Proteomes" id="UP000252558"/>
    </source>
</evidence>
<comment type="catalytic activity">
    <reaction evidence="1">
        <text>[protein]-peptidylproline (omega=180) = [protein]-peptidylproline (omega=0)</text>
        <dbReference type="Rhea" id="RHEA:16237"/>
        <dbReference type="Rhea" id="RHEA-COMP:10747"/>
        <dbReference type="Rhea" id="RHEA-COMP:10748"/>
        <dbReference type="ChEBI" id="CHEBI:83833"/>
        <dbReference type="ChEBI" id="CHEBI:83834"/>
        <dbReference type="EC" id="5.2.1.8"/>
    </reaction>
</comment>
<dbReference type="InterPro" id="IPR014282">
    <property type="entry name" value="Nitrogen_fix_NifM"/>
</dbReference>
<dbReference type="SUPFAM" id="SSF109998">
    <property type="entry name" value="Triger factor/SurA peptide-binding domain-like"/>
    <property type="match status" value="1"/>
</dbReference>